<dbReference type="Proteomes" id="UP000078492">
    <property type="component" value="Unassembled WGS sequence"/>
</dbReference>
<dbReference type="InterPro" id="IPR057464">
    <property type="entry name" value="CCDC174_GRSR"/>
</dbReference>
<feature type="compositionally biased region" description="Polar residues" evidence="3">
    <location>
        <begin position="297"/>
        <end position="312"/>
    </location>
</feature>
<protein>
    <submittedName>
        <fullName evidence="5">Uncharacterized protein C3orf19 like protein</fullName>
    </submittedName>
</protein>
<feature type="coiled-coil region" evidence="2">
    <location>
        <begin position="229"/>
        <end position="280"/>
    </location>
</feature>
<dbReference type="PANTHER" id="PTHR15885">
    <property type="entry name" value="COILED-COIL DOMAIN-CONTAINING PROTEIN 174"/>
    <property type="match status" value="1"/>
</dbReference>
<dbReference type="AlphaFoldDB" id="A0A195E5S9"/>
<accession>A0A195E5S9</accession>
<keyword evidence="6" id="KW-1185">Reference proteome</keyword>
<evidence type="ECO:0000256" key="2">
    <source>
        <dbReference type="SAM" id="Coils"/>
    </source>
</evidence>
<dbReference type="InterPro" id="IPR025066">
    <property type="entry name" value="CCDC174-like"/>
</dbReference>
<dbReference type="STRING" id="471704.A0A195E5S9"/>
<evidence type="ECO:0000313" key="6">
    <source>
        <dbReference type="Proteomes" id="UP000078492"/>
    </source>
</evidence>
<feature type="region of interest" description="Disordered" evidence="3">
    <location>
        <begin position="281"/>
        <end position="345"/>
    </location>
</feature>
<reference evidence="5 6" key="1">
    <citation type="submission" date="2015-09" db="EMBL/GenBank/DDBJ databases">
        <title>Trachymyrmex cornetzi WGS genome.</title>
        <authorList>
            <person name="Nygaard S."/>
            <person name="Hu H."/>
            <person name="Boomsma J."/>
            <person name="Zhang G."/>
        </authorList>
    </citation>
    <scope>NUCLEOTIDE SEQUENCE [LARGE SCALE GENOMIC DNA]</scope>
    <source>
        <strain evidence="5">Tcor2-1</strain>
        <tissue evidence="5">Whole body</tissue>
    </source>
</reference>
<dbReference type="GO" id="GO:0005634">
    <property type="term" value="C:nucleus"/>
    <property type="evidence" value="ECO:0007669"/>
    <property type="project" value="TreeGrafter"/>
</dbReference>
<keyword evidence="1 2" id="KW-0175">Coiled coil</keyword>
<evidence type="ECO:0000256" key="1">
    <source>
        <dbReference type="ARBA" id="ARBA00023054"/>
    </source>
</evidence>
<evidence type="ECO:0000259" key="4">
    <source>
        <dbReference type="Pfam" id="PF25449"/>
    </source>
</evidence>
<sequence length="586" mass="68150">MNMTKKINVNFSSLVGLKAELLRKQAEVNEVRLKTESINTPPLSNKKKNKKIVADDVEKNAKKSMDSEDIIAHKKSKLMLEAKARLYERLKKSKNNNDKFLVDFENKLDEPDEEFVDETIDKEYPIEPEENWVEYQDCFGRTRKCLREDLPHMQKKDELIKHEIMKKHIDEDKEEDKGQYPVQEKEPEIEIMRRKWEEQTRKLADKVDIHYQDILFDEARTHGVGYYAFSQDEEERTKQQENLVNLRKETERKQREMKETKELKERLEQNRLKAARIRQRIRAGLPAEPTEEELTQENKLTNSNDDINTSKVESTETDKENSKEKVDDASTNINESIQEQKTNDEDKIKAFGELLSKKNHWHIMSQEEWMDKCRSQRISEFGPVYDNSKSTGFYNSCQSIDEHLTPKENKELDNTETCNSQESIEESNDNLQTHEDSNESVDNETVSIVKDIDSNSQNNKNNLPEYNAADNSPESFENTIGPTVIPTVTLPNLSQGQATVSYPLSHLSSNYSRNVYGYSEIYMSEQQETTMDIPLPGENNVLPSASSSVTHTNKQELLSRSINEDNIMAGLKYLRKKFEASHSKWT</sequence>
<proteinExistence type="predicted"/>
<gene>
    <name evidence="5" type="ORF">ALC57_07346</name>
</gene>
<feature type="region of interest" description="Disordered" evidence="3">
    <location>
        <begin position="405"/>
        <end position="475"/>
    </location>
</feature>
<organism evidence="5 6">
    <name type="scientific">Trachymyrmex cornetzi</name>
    <dbReference type="NCBI Taxonomy" id="471704"/>
    <lineage>
        <taxon>Eukaryota</taxon>
        <taxon>Metazoa</taxon>
        <taxon>Ecdysozoa</taxon>
        <taxon>Arthropoda</taxon>
        <taxon>Hexapoda</taxon>
        <taxon>Insecta</taxon>
        <taxon>Pterygota</taxon>
        <taxon>Neoptera</taxon>
        <taxon>Endopterygota</taxon>
        <taxon>Hymenoptera</taxon>
        <taxon>Apocrita</taxon>
        <taxon>Aculeata</taxon>
        <taxon>Formicoidea</taxon>
        <taxon>Formicidae</taxon>
        <taxon>Myrmicinae</taxon>
        <taxon>Trachymyrmex</taxon>
    </lineage>
</organism>
<dbReference type="OrthoDB" id="333551at2759"/>
<dbReference type="Pfam" id="PF25449">
    <property type="entry name" value="CCDC174_GRSR"/>
    <property type="match status" value="1"/>
</dbReference>
<dbReference type="Pfam" id="PF13300">
    <property type="entry name" value="DUF4078"/>
    <property type="match status" value="1"/>
</dbReference>
<dbReference type="EMBL" id="KQ979608">
    <property type="protein sequence ID" value="KYN20441.1"/>
    <property type="molecule type" value="Genomic_DNA"/>
</dbReference>
<feature type="compositionally biased region" description="Polar residues" evidence="3">
    <location>
        <begin position="329"/>
        <end position="340"/>
    </location>
</feature>
<feature type="domain" description="CCDC174 alpha/beta GRSR" evidence="4">
    <location>
        <begin position="132"/>
        <end position="158"/>
    </location>
</feature>
<feature type="compositionally biased region" description="Polar residues" evidence="3">
    <location>
        <begin position="454"/>
        <end position="475"/>
    </location>
</feature>
<evidence type="ECO:0000256" key="3">
    <source>
        <dbReference type="SAM" id="MobiDB-lite"/>
    </source>
</evidence>
<evidence type="ECO:0000313" key="5">
    <source>
        <dbReference type="EMBL" id="KYN20441.1"/>
    </source>
</evidence>
<dbReference type="PANTHER" id="PTHR15885:SF1">
    <property type="entry name" value="COILED-COIL DOMAIN-CONTAINING PROTEIN 174"/>
    <property type="match status" value="1"/>
</dbReference>
<name>A0A195E5S9_9HYME</name>
<feature type="compositionally biased region" description="Basic and acidic residues" evidence="3">
    <location>
        <begin position="313"/>
        <end position="328"/>
    </location>
</feature>
<dbReference type="KEGG" id="tcz:108760673"/>